<dbReference type="InterPro" id="IPR015860">
    <property type="entry name" value="ABC_transpr_TagH-like"/>
</dbReference>
<dbReference type="PROSITE" id="PS00211">
    <property type="entry name" value="ABC_TRANSPORTER_1"/>
    <property type="match status" value="1"/>
</dbReference>
<keyword evidence="7" id="KW-1185">Reference proteome</keyword>
<protein>
    <submittedName>
        <fullName evidence="6">Teichoic acid ABC transporter ATP-binding protein</fullName>
    </submittedName>
</protein>
<feature type="domain" description="ABC transporter" evidence="5">
    <location>
        <begin position="20"/>
        <end position="263"/>
    </location>
</feature>
<dbReference type="PANTHER" id="PTHR46743:SF2">
    <property type="entry name" value="TEICHOIC ACIDS EXPORT ATP-BINDING PROTEIN TAGH"/>
    <property type="match status" value="1"/>
</dbReference>
<reference evidence="6 7" key="1">
    <citation type="journal article" date="2016" name="Biochim. Biophys. Acta">
        <title>Photochemical characterization of actinorhodopsin and its functional existence in the natural host.</title>
        <authorList>
            <person name="Nakamura S."/>
            <person name="Kikukawa T."/>
            <person name="Tamogami J."/>
            <person name="Kamiya M."/>
            <person name="Aizawa T."/>
            <person name="Hahn M.W."/>
            <person name="Ihara K."/>
            <person name="Kamo N."/>
            <person name="Demura M."/>
        </authorList>
    </citation>
    <scope>NUCLEOTIDE SEQUENCE [LARGE SCALE GENOMIC DNA]</scope>
    <source>
        <strain evidence="6 7">MWH-Dar1</strain>
    </source>
</reference>
<dbReference type="GO" id="GO:0016887">
    <property type="term" value="F:ATP hydrolysis activity"/>
    <property type="evidence" value="ECO:0007669"/>
    <property type="project" value="InterPro"/>
</dbReference>
<dbReference type="GO" id="GO:0005524">
    <property type="term" value="F:ATP binding"/>
    <property type="evidence" value="ECO:0007669"/>
    <property type="project" value="UniProtKB-KW"/>
</dbReference>
<dbReference type="SMART" id="SM00382">
    <property type="entry name" value="AAA"/>
    <property type="match status" value="1"/>
</dbReference>
<keyword evidence="4 6" id="KW-0067">ATP-binding</keyword>
<evidence type="ECO:0000313" key="7">
    <source>
        <dbReference type="Proteomes" id="UP000243784"/>
    </source>
</evidence>
<dbReference type="SUPFAM" id="SSF52540">
    <property type="entry name" value="P-loop containing nucleoside triphosphate hydrolases"/>
    <property type="match status" value="1"/>
</dbReference>
<sequence>MAAKTKQTRPKPAPKQKPVVVVDDVHITYKVFASGRRATRGSAGGGLFSKKMNLREVHAVKGVSFTIFEGESVGIIGTNGSGKSSLMRAIAGLTPVTQGAVYSSARPTLLGVGAVLMPNLSGEKNIMLGGLAMGFNRKDIAASAEEITKFAGLEEFIDLPMRTYSSGMSARLRFAIAASRDHDILIIDEALAVGDQEFRNRSEARMREMRDNAGTVFLVSHSMKSILDTCTRVIWIEKGELKMDGKPKAVVDAYNEFVGSDTID</sequence>
<evidence type="ECO:0000256" key="1">
    <source>
        <dbReference type="ARBA" id="ARBA00005417"/>
    </source>
</evidence>
<dbReference type="PANTHER" id="PTHR46743">
    <property type="entry name" value="TEICHOIC ACIDS EXPORT ATP-BINDING PROTEIN TAGH"/>
    <property type="match status" value="1"/>
</dbReference>
<dbReference type="GO" id="GO:0140359">
    <property type="term" value="F:ABC-type transporter activity"/>
    <property type="evidence" value="ECO:0007669"/>
    <property type="project" value="InterPro"/>
</dbReference>
<dbReference type="OrthoDB" id="9778870at2"/>
<evidence type="ECO:0000256" key="2">
    <source>
        <dbReference type="ARBA" id="ARBA00022448"/>
    </source>
</evidence>
<dbReference type="Proteomes" id="UP000243784">
    <property type="component" value="Chromosome"/>
</dbReference>
<dbReference type="InterPro" id="IPR003593">
    <property type="entry name" value="AAA+_ATPase"/>
</dbReference>
<dbReference type="InterPro" id="IPR050683">
    <property type="entry name" value="Bact_Polysacc_Export_ATP-bd"/>
</dbReference>
<organism evidence="6 7">
    <name type="scientific">Candidatus Rhodoluna planktonica</name>
    <dbReference type="NCBI Taxonomy" id="535712"/>
    <lineage>
        <taxon>Bacteria</taxon>
        <taxon>Bacillati</taxon>
        <taxon>Actinomycetota</taxon>
        <taxon>Actinomycetes</taxon>
        <taxon>Micrococcales</taxon>
        <taxon>Microbacteriaceae</taxon>
        <taxon>Luna cluster</taxon>
        <taxon>Luna-1 subcluster</taxon>
        <taxon>Rhodoluna</taxon>
    </lineage>
</organism>
<accession>A0A1D9E010</accession>
<comment type="similarity">
    <text evidence="1">Belongs to the ABC transporter superfamily.</text>
</comment>
<dbReference type="GO" id="GO:0016020">
    <property type="term" value="C:membrane"/>
    <property type="evidence" value="ECO:0007669"/>
    <property type="project" value="InterPro"/>
</dbReference>
<dbReference type="PROSITE" id="PS50893">
    <property type="entry name" value="ABC_TRANSPORTER_2"/>
    <property type="match status" value="1"/>
</dbReference>
<name>A0A1D9E010_9MICO</name>
<dbReference type="InterPro" id="IPR017871">
    <property type="entry name" value="ABC_transporter-like_CS"/>
</dbReference>
<evidence type="ECO:0000256" key="4">
    <source>
        <dbReference type="ARBA" id="ARBA00022840"/>
    </source>
</evidence>
<dbReference type="RefSeq" id="WP_070954891.1">
    <property type="nucleotide sequence ID" value="NZ_CP015208.1"/>
</dbReference>
<dbReference type="Gene3D" id="3.40.50.300">
    <property type="entry name" value="P-loop containing nucleotide triphosphate hydrolases"/>
    <property type="match status" value="1"/>
</dbReference>
<dbReference type="KEGG" id="rpla:A4Z71_05390"/>
<evidence type="ECO:0000313" key="6">
    <source>
        <dbReference type="EMBL" id="AOY56386.1"/>
    </source>
</evidence>
<dbReference type="CDD" id="cd03220">
    <property type="entry name" value="ABC_KpsT_Wzt"/>
    <property type="match status" value="1"/>
</dbReference>
<keyword evidence="3" id="KW-0547">Nucleotide-binding</keyword>
<dbReference type="InterPro" id="IPR003439">
    <property type="entry name" value="ABC_transporter-like_ATP-bd"/>
</dbReference>
<dbReference type="EMBL" id="CP015208">
    <property type="protein sequence ID" value="AOY56386.1"/>
    <property type="molecule type" value="Genomic_DNA"/>
</dbReference>
<proteinExistence type="inferred from homology"/>
<dbReference type="InterPro" id="IPR027417">
    <property type="entry name" value="P-loop_NTPase"/>
</dbReference>
<evidence type="ECO:0000256" key="3">
    <source>
        <dbReference type="ARBA" id="ARBA00022741"/>
    </source>
</evidence>
<dbReference type="STRING" id="535712.A4Z71_05390"/>
<evidence type="ECO:0000259" key="5">
    <source>
        <dbReference type="PROSITE" id="PS50893"/>
    </source>
</evidence>
<gene>
    <name evidence="6" type="ORF">A4Z71_05390</name>
</gene>
<keyword evidence="2" id="KW-0813">Transport</keyword>
<dbReference type="AlphaFoldDB" id="A0A1D9E010"/>
<dbReference type="Pfam" id="PF00005">
    <property type="entry name" value="ABC_tran"/>
    <property type="match status" value="1"/>
</dbReference>